<sequence length="730" mass="79788">MKNFSIKDDLIAGAVVFLVAVPLCLGIALASGAPLFSGLIGGIIGGVFVSLVSKSHTSISGPAAGLSAVVFSGIARLGSYEAFALAVFFAGVLQIFAGLLRLGVVANYFPSSVIHGLMAAIGTILILKQIPHLVGFDKDTEGDFAFFQSDNENTFSELLNAANGYQIGSLLIGVSSLLLLFYLTKRKKENSVPPFFTVILYALALNFILEKISFFPASGSHLVNVPVSSNWNEFLQYFTFPDFSYITNYKVYLTAAVIAIVASLETLLNIEAVDKLDQHKRHTPPNRELLAQGGGNILSGLLGGLPLTSVIVRGSVGIQAGGQTKFTSLVHGILILLVVAFFPKILNRIPLSALAAILIVTGYKLASVSLFRNMYKKGNNQFYPFLITIISIVFTDLLIGITIGITVGFFFILRNNMKNAFQIIEESRYNKITTRIRLSEEATFLNKPFLKNKLYEFPNGSSVTLDAYSAEYVDPDIIEMIKDFAETVAPEKNIEVNLVGFKENYSFIDHYQRVDVVTSELQKSIAPEEILRILKDGNLRFVSGNRIEKDLLHQMNLTSEGQNPLAVVLSCMDSRTSVELVFDMGLGDLFSIRVAGNVVNPDILASIEYACQVVGTKLILVLGHTGCGAIKGACSDVKIGKLPILLKKIQPVIAEEKSIKLNRNANNDDFVNKVALLNTKKSMQDIMNQSPLIRSLVQSEKVGLYGAMYDIHSGEVRFTEKYIAKTKTRK</sequence>
<dbReference type="GO" id="GO:0004089">
    <property type="term" value="F:carbonate dehydratase activity"/>
    <property type="evidence" value="ECO:0007669"/>
    <property type="project" value="InterPro"/>
</dbReference>
<feature type="binding site" evidence="6">
    <location>
        <position position="573"/>
    </location>
    <ligand>
        <name>Zn(2+)</name>
        <dbReference type="ChEBI" id="CHEBI:29105"/>
    </ligand>
</feature>
<dbReference type="EMBL" id="RQHV01000038">
    <property type="protein sequence ID" value="TGN11739.1"/>
    <property type="molecule type" value="Genomic_DNA"/>
</dbReference>
<organism evidence="9 10">
    <name type="scientific">Leptospira ilyithenensis</name>
    <dbReference type="NCBI Taxonomy" id="2484901"/>
    <lineage>
        <taxon>Bacteria</taxon>
        <taxon>Pseudomonadati</taxon>
        <taxon>Spirochaetota</taxon>
        <taxon>Spirochaetia</taxon>
        <taxon>Leptospirales</taxon>
        <taxon>Leptospiraceae</taxon>
        <taxon>Leptospira</taxon>
    </lineage>
</organism>
<keyword evidence="6" id="KW-0862">Zinc</keyword>
<comment type="cofactor">
    <cofactor evidence="6">
        <name>Zn(2+)</name>
        <dbReference type="ChEBI" id="CHEBI:29105"/>
    </cofactor>
    <text evidence="6">Binds 1 zinc ion per subunit.</text>
</comment>
<dbReference type="SUPFAM" id="SSF53056">
    <property type="entry name" value="beta-carbonic anhydrase, cab"/>
    <property type="match status" value="1"/>
</dbReference>
<feature type="transmembrane region" description="Helical" evidence="7">
    <location>
        <begin position="383"/>
        <end position="413"/>
    </location>
</feature>
<keyword evidence="5 7" id="KW-0472">Membrane</keyword>
<evidence type="ECO:0000313" key="9">
    <source>
        <dbReference type="EMBL" id="TGN11739.1"/>
    </source>
</evidence>
<dbReference type="AlphaFoldDB" id="A0A4R9LSD7"/>
<dbReference type="Pfam" id="PF00916">
    <property type="entry name" value="Sulfate_transp"/>
    <property type="match status" value="1"/>
</dbReference>
<feature type="binding site" evidence="6">
    <location>
        <position position="624"/>
    </location>
    <ligand>
        <name>Zn(2+)</name>
        <dbReference type="ChEBI" id="CHEBI:29105"/>
    </ligand>
</feature>
<dbReference type="InterPro" id="IPR011547">
    <property type="entry name" value="SLC26A/SulP_dom"/>
</dbReference>
<dbReference type="Pfam" id="PF00484">
    <property type="entry name" value="Pro_CA"/>
    <property type="match status" value="1"/>
</dbReference>
<feature type="transmembrane region" description="Helical" evidence="7">
    <location>
        <begin position="112"/>
        <end position="130"/>
    </location>
</feature>
<feature type="transmembrane region" description="Helical" evidence="7">
    <location>
        <begin position="36"/>
        <end position="52"/>
    </location>
</feature>
<accession>A0A4R9LSD7</accession>
<dbReference type="PANTHER" id="PTHR11814">
    <property type="entry name" value="SULFATE TRANSPORTER"/>
    <property type="match status" value="1"/>
</dbReference>
<dbReference type="RefSeq" id="WP_135763586.1">
    <property type="nucleotide sequence ID" value="NZ_RQHV01000038.1"/>
</dbReference>
<dbReference type="GO" id="GO:0055085">
    <property type="term" value="P:transmembrane transport"/>
    <property type="evidence" value="ECO:0007669"/>
    <property type="project" value="InterPro"/>
</dbReference>
<feature type="transmembrane region" description="Helical" evidence="7">
    <location>
        <begin position="83"/>
        <end position="100"/>
    </location>
</feature>
<evidence type="ECO:0000313" key="10">
    <source>
        <dbReference type="Proteomes" id="UP000298264"/>
    </source>
</evidence>
<evidence type="ECO:0000256" key="6">
    <source>
        <dbReference type="PIRSR" id="PIRSR601765-1"/>
    </source>
</evidence>
<comment type="caution">
    <text evidence="9">The sequence shown here is derived from an EMBL/GenBank/DDBJ whole genome shotgun (WGS) entry which is preliminary data.</text>
</comment>
<dbReference type="GO" id="GO:0008270">
    <property type="term" value="F:zinc ion binding"/>
    <property type="evidence" value="ECO:0007669"/>
    <property type="project" value="InterPro"/>
</dbReference>
<evidence type="ECO:0000256" key="5">
    <source>
        <dbReference type="ARBA" id="ARBA00023136"/>
    </source>
</evidence>
<keyword evidence="3 7" id="KW-0812">Transmembrane</keyword>
<comment type="similarity">
    <text evidence="2">Belongs to the beta-class carbonic anhydrase family.</text>
</comment>
<dbReference type="Gene3D" id="3.40.1050.10">
    <property type="entry name" value="Carbonic anhydrase"/>
    <property type="match status" value="1"/>
</dbReference>
<feature type="transmembrane region" description="Helical" evidence="7">
    <location>
        <begin position="165"/>
        <end position="183"/>
    </location>
</feature>
<feature type="transmembrane region" description="Helical" evidence="7">
    <location>
        <begin position="349"/>
        <end position="371"/>
    </location>
</feature>
<feature type="domain" description="SLC26A/SulP transporter" evidence="8">
    <location>
        <begin position="7"/>
        <end position="382"/>
    </location>
</feature>
<name>A0A4R9LSD7_9LEPT</name>
<feature type="transmembrane region" description="Helical" evidence="7">
    <location>
        <begin position="324"/>
        <end position="342"/>
    </location>
</feature>
<comment type="subcellular location">
    <subcellularLocation>
        <location evidence="1">Membrane</location>
        <topology evidence="1">Multi-pass membrane protein</topology>
    </subcellularLocation>
</comment>
<keyword evidence="6" id="KW-0479">Metal-binding</keyword>
<dbReference type="CDD" id="cd03378">
    <property type="entry name" value="beta_CA_cladeC"/>
    <property type="match status" value="1"/>
</dbReference>
<feature type="transmembrane region" description="Helical" evidence="7">
    <location>
        <begin position="195"/>
        <end position="215"/>
    </location>
</feature>
<evidence type="ECO:0000256" key="7">
    <source>
        <dbReference type="SAM" id="Phobius"/>
    </source>
</evidence>
<evidence type="ECO:0000259" key="8">
    <source>
        <dbReference type="Pfam" id="PF00916"/>
    </source>
</evidence>
<keyword evidence="4 7" id="KW-1133">Transmembrane helix</keyword>
<reference evidence="9" key="1">
    <citation type="journal article" date="2019" name="PLoS Negl. Trop. Dis.">
        <title>Revisiting the worldwide diversity of Leptospira species in the environment.</title>
        <authorList>
            <person name="Vincent A.T."/>
            <person name="Schiettekatte O."/>
            <person name="Bourhy P."/>
            <person name="Veyrier F.J."/>
            <person name="Picardeau M."/>
        </authorList>
    </citation>
    <scope>NUCLEOTIDE SEQUENCE [LARGE SCALE GENOMIC DNA]</scope>
    <source>
        <strain evidence="9">201400974</strain>
    </source>
</reference>
<gene>
    <name evidence="9" type="ORF">EHS11_06530</name>
</gene>
<dbReference type="SMART" id="SM00947">
    <property type="entry name" value="Pro_CA"/>
    <property type="match status" value="1"/>
</dbReference>
<feature type="transmembrane region" description="Helical" evidence="7">
    <location>
        <begin position="59"/>
        <end position="77"/>
    </location>
</feature>
<protein>
    <submittedName>
        <fullName evidence="9">Carbonic anhydrase</fullName>
    </submittedName>
</protein>
<dbReference type="InterPro" id="IPR001902">
    <property type="entry name" value="SLC26A/SulP_fam"/>
</dbReference>
<feature type="binding site" evidence="6">
    <location>
        <position position="571"/>
    </location>
    <ligand>
        <name>Zn(2+)</name>
        <dbReference type="ChEBI" id="CHEBI:29105"/>
    </ligand>
</feature>
<dbReference type="InterPro" id="IPR001765">
    <property type="entry name" value="Carbonic_anhydrase"/>
</dbReference>
<evidence type="ECO:0000256" key="3">
    <source>
        <dbReference type="ARBA" id="ARBA00022692"/>
    </source>
</evidence>
<dbReference type="Proteomes" id="UP000298264">
    <property type="component" value="Unassembled WGS sequence"/>
</dbReference>
<feature type="transmembrane region" description="Helical" evidence="7">
    <location>
        <begin position="249"/>
        <end position="268"/>
    </location>
</feature>
<dbReference type="GO" id="GO:0016020">
    <property type="term" value="C:membrane"/>
    <property type="evidence" value="ECO:0007669"/>
    <property type="project" value="UniProtKB-SubCell"/>
</dbReference>
<proteinExistence type="inferred from homology"/>
<dbReference type="OrthoDB" id="9769739at2"/>
<evidence type="ECO:0000256" key="2">
    <source>
        <dbReference type="ARBA" id="ARBA00006217"/>
    </source>
</evidence>
<evidence type="ECO:0000256" key="1">
    <source>
        <dbReference type="ARBA" id="ARBA00004141"/>
    </source>
</evidence>
<feature type="transmembrane region" description="Helical" evidence="7">
    <location>
        <begin position="289"/>
        <end position="312"/>
    </location>
</feature>
<feature type="binding site" evidence="6">
    <location>
        <position position="627"/>
    </location>
    <ligand>
        <name>Zn(2+)</name>
        <dbReference type="ChEBI" id="CHEBI:29105"/>
    </ligand>
</feature>
<dbReference type="InterPro" id="IPR036874">
    <property type="entry name" value="Carbonic_anhydrase_sf"/>
</dbReference>
<evidence type="ECO:0000256" key="4">
    <source>
        <dbReference type="ARBA" id="ARBA00022989"/>
    </source>
</evidence>
<keyword evidence="10" id="KW-1185">Reference proteome</keyword>